<evidence type="ECO:0000259" key="4">
    <source>
        <dbReference type="PROSITE" id="PS50011"/>
    </source>
</evidence>
<dbReference type="Pfam" id="PF00498">
    <property type="entry name" value="FHA"/>
    <property type="match status" value="1"/>
</dbReference>
<dbReference type="RefSeq" id="WP_263746730.1">
    <property type="nucleotide sequence ID" value="NZ_JAOWRF010000244.1"/>
</dbReference>
<organism evidence="5 6">
    <name type="scientific">Plectonema radiosum NIES-515</name>
    <dbReference type="NCBI Taxonomy" id="2986073"/>
    <lineage>
        <taxon>Bacteria</taxon>
        <taxon>Bacillati</taxon>
        <taxon>Cyanobacteriota</taxon>
        <taxon>Cyanophyceae</taxon>
        <taxon>Oscillatoriophycideae</taxon>
        <taxon>Oscillatoriales</taxon>
        <taxon>Microcoleaceae</taxon>
        <taxon>Plectonema</taxon>
    </lineage>
</organism>
<dbReference type="EMBL" id="JAOWRF010000244">
    <property type="protein sequence ID" value="MCV3215143.1"/>
    <property type="molecule type" value="Genomic_DNA"/>
</dbReference>
<keyword evidence="6" id="KW-1185">Reference proteome</keyword>
<dbReference type="InterPro" id="IPR008984">
    <property type="entry name" value="SMAD_FHA_dom_sf"/>
</dbReference>
<keyword evidence="5" id="KW-0418">Kinase</keyword>
<dbReference type="InterPro" id="IPR000719">
    <property type="entry name" value="Prot_kinase_dom"/>
</dbReference>
<keyword evidence="2" id="KW-0067">ATP-binding</keyword>
<sequence length="446" mass="49777">MLPKITLIITKGSLKDQEFIFDCRTTCILGRSPDCNPKLPDDEAHRIISRYHCLLDINPPNIRVRDFGSRNGTFVNGTKIGQREPEQTPEEGAQLTFPEYDLKTNDEIQLGDTVFRVSIEGTNQIPPTEPSFDIDMGKMEPDEQVQQLIQQANSCNPDLSIQGYSILRKLGKGGCGEVYLARHNETGEEVALKVMLPAVASEPEMVERFLREIDNTQALKHPNIIKLRNSGYYSGTFFFTMEYCNGGNVFDLMQRRGGRLSVDEAMSIIMQVLDGLEYAHQAEIPYVKLADGSFDKGRGLVHRDLKPSNIFIANTNGNFTIKIADYGLAKAFDQAGLSGQTMSGTKAGTPVFMPRQQVINFKYAKPEVDIWATVACLYYMLTGAYPRNFVGDPFLAVLQTNAVPIRERDGSIPKKLAELIDQALVDKPEICFKNAASFKQALLSLR</sequence>
<dbReference type="SMART" id="SM00220">
    <property type="entry name" value="S_TKc"/>
    <property type="match status" value="1"/>
</dbReference>
<dbReference type="SUPFAM" id="SSF49879">
    <property type="entry name" value="SMAD/FHA domain"/>
    <property type="match status" value="1"/>
</dbReference>
<reference evidence="5 6" key="1">
    <citation type="submission" date="2022-10" db="EMBL/GenBank/DDBJ databases">
        <title>Identification of biosynthetic pathway for the production of the potent trypsin inhibitor radiosumin.</title>
        <authorList>
            <person name="Fewer D.P."/>
            <person name="Delbaje E."/>
            <person name="Ouyang X."/>
            <person name="Agostino P.D."/>
            <person name="Wahlsten M."/>
            <person name="Jokela J."/>
            <person name="Permi P."/>
            <person name="Haapaniemi E."/>
            <person name="Koistinen H."/>
        </authorList>
    </citation>
    <scope>NUCLEOTIDE SEQUENCE [LARGE SCALE GENOMIC DNA]</scope>
    <source>
        <strain evidence="5 6">NIES-515</strain>
    </source>
</reference>
<accession>A0ABT3B195</accession>
<feature type="domain" description="FHA" evidence="3">
    <location>
        <begin position="27"/>
        <end position="80"/>
    </location>
</feature>
<dbReference type="PROSITE" id="PS50011">
    <property type="entry name" value="PROTEIN_KINASE_DOM"/>
    <property type="match status" value="1"/>
</dbReference>
<evidence type="ECO:0000313" key="6">
    <source>
        <dbReference type="Proteomes" id="UP001526143"/>
    </source>
</evidence>
<dbReference type="InterPro" id="IPR000253">
    <property type="entry name" value="FHA_dom"/>
</dbReference>
<dbReference type="PANTHER" id="PTHR24346">
    <property type="entry name" value="MAP/MICROTUBULE AFFINITY-REGULATING KINASE"/>
    <property type="match status" value="1"/>
</dbReference>
<dbReference type="InterPro" id="IPR008271">
    <property type="entry name" value="Ser/Thr_kinase_AS"/>
</dbReference>
<dbReference type="InterPro" id="IPR011009">
    <property type="entry name" value="Kinase-like_dom_sf"/>
</dbReference>
<dbReference type="Gene3D" id="1.10.510.10">
    <property type="entry name" value="Transferase(Phosphotransferase) domain 1"/>
    <property type="match status" value="1"/>
</dbReference>
<dbReference type="Proteomes" id="UP001526143">
    <property type="component" value="Unassembled WGS sequence"/>
</dbReference>
<dbReference type="Gene3D" id="2.60.200.20">
    <property type="match status" value="1"/>
</dbReference>
<dbReference type="PROSITE" id="PS50006">
    <property type="entry name" value="FHA_DOMAIN"/>
    <property type="match status" value="1"/>
</dbReference>
<dbReference type="PROSITE" id="PS00108">
    <property type="entry name" value="PROTEIN_KINASE_ST"/>
    <property type="match status" value="1"/>
</dbReference>
<evidence type="ECO:0000256" key="1">
    <source>
        <dbReference type="ARBA" id="ARBA00022741"/>
    </source>
</evidence>
<evidence type="ECO:0000313" key="5">
    <source>
        <dbReference type="EMBL" id="MCV3215143.1"/>
    </source>
</evidence>
<dbReference type="SUPFAM" id="SSF56112">
    <property type="entry name" value="Protein kinase-like (PK-like)"/>
    <property type="match status" value="1"/>
</dbReference>
<keyword evidence="5" id="KW-0808">Transferase</keyword>
<dbReference type="Pfam" id="PF00069">
    <property type="entry name" value="Pkinase"/>
    <property type="match status" value="1"/>
</dbReference>
<proteinExistence type="predicted"/>
<evidence type="ECO:0000256" key="2">
    <source>
        <dbReference type="ARBA" id="ARBA00022840"/>
    </source>
</evidence>
<protein>
    <submittedName>
        <fullName evidence="5">Serine/threonine-protein kinase</fullName>
    </submittedName>
</protein>
<feature type="domain" description="Protein kinase" evidence="4">
    <location>
        <begin position="164"/>
        <end position="443"/>
    </location>
</feature>
<keyword evidence="1" id="KW-0547">Nucleotide-binding</keyword>
<dbReference type="CDD" id="cd14014">
    <property type="entry name" value="STKc_PknB_like"/>
    <property type="match status" value="1"/>
</dbReference>
<name>A0ABT3B195_9CYAN</name>
<dbReference type="Gene3D" id="3.30.200.20">
    <property type="entry name" value="Phosphorylase Kinase, domain 1"/>
    <property type="match status" value="1"/>
</dbReference>
<dbReference type="PANTHER" id="PTHR24346:SF30">
    <property type="entry name" value="MATERNAL EMBRYONIC LEUCINE ZIPPER KINASE"/>
    <property type="match status" value="1"/>
</dbReference>
<comment type="caution">
    <text evidence="5">The sequence shown here is derived from an EMBL/GenBank/DDBJ whole genome shotgun (WGS) entry which is preliminary data.</text>
</comment>
<evidence type="ECO:0000259" key="3">
    <source>
        <dbReference type="PROSITE" id="PS50006"/>
    </source>
</evidence>
<gene>
    <name evidence="5" type="ORF">OGM63_16760</name>
</gene>
<dbReference type="GO" id="GO:0016301">
    <property type="term" value="F:kinase activity"/>
    <property type="evidence" value="ECO:0007669"/>
    <property type="project" value="UniProtKB-KW"/>
</dbReference>
<dbReference type="SMART" id="SM00240">
    <property type="entry name" value="FHA"/>
    <property type="match status" value="1"/>
</dbReference>